<reference evidence="1 2" key="1">
    <citation type="journal article" date="2016" name="Front. Microbiol.">
        <title>Single-Cell (Meta-)Genomics of a Dimorphic Candidatus Thiomargarita nelsonii Reveals Genomic Plasticity.</title>
        <authorList>
            <person name="Flood B.E."/>
            <person name="Fliss P."/>
            <person name="Jones D.S."/>
            <person name="Dick G.J."/>
            <person name="Jain S."/>
            <person name="Kaster A.K."/>
            <person name="Winkel M."/>
            <person name="Mussmann M."/>
            <person name="Bailey J."/>
        </authorList>
    </citation>
    <scope>NUCLEOTIDE SEQUENCE [LARGE SCALE GENOMIC DNA]</scope>
    <source>
        <strain evidence="1">Hydrate Ridge</strain>
    </source>
</reference>
<gene>
    <name evidence="1" type="ORF">PN36_33470</name>
</gene>
<dbReference type="AlphaFoldDB" id="A0A4E0QWX5"/>
<protein>
    <recommendedName>
        <fullName evidence="3">BrnT family toxin</fullName>
    </recommendedName>
</protein>
<dbReference type="InterPro" id="IPR038573">
    <property type="entry name" value="BrnT_sf"/>
</dbReference>
<evidence type="ECO:0000313" key="1">
    <source>
        <dbReference type="EMBL" id="TGN99791.1"/>
    </source>
</evidence>
<dbReference type="EMBL" id="JSZA02000350">
    <property type="protein sequence ID" value="TGN99791.1"/>
    <property type="molecule type" value="Genomic_DNA"/>
</dbReference>
<dbReference type="Pfam" id="PF04365">
    <property type="entry name" value="BrnT_toxin"/>
    <property type="match status" value="1"/>
</dbReference>
<evidence type="ECO:0000313" key="2">
    <source>
        <dbReference type="Proteomes" id="UP000030428"/>
    </source>
</evidence>
<proteinExistence type="predicted"/>
<dbReference type="InterPro" id="IPR007460">
    <property type="entry name" value="BrnT_toxin"/>
</dbReference>
<organism evidence="1 2">
    <name type="scientific">Candidatus Thiomargarita nelsonii</name>
    <dbReference type="NCBI Taxonomy" id="1003181"/>
    <lineage>
        <taxon>Bacteria</taxon>
        <taxon>Pseudomonadati</taxon>
        <taxon>Pseudomonadota</taxon>
        <taxon>Gammaproteobacteria</taxon>
        <taxon>Thiotrichales</taxon>
        <taxon>Thiotrichaceae</taxon>
        <taxon>Thiomargarita</taxon>
    </lineage>
</organism>
<dbReference type="Gene3D" id="3.10.450.530">
    <property type="entry name" value="Ribonuclease toxin, BrnT, of type II toxin-antitoxin system"/>
    <property type="match status" value="1"/>
</dbReference>
<dbReference type="Proteomes" id="UP000030428">
    <property type="component" value="Unassembled WGS sequence"/>
</dbReference>
<comment type="caution">
    <text evidence="1">The sequence shown here is derived from an EMBL/GenBank/DDBJ whole genome shotgun (WGS) entry which is preliminary data.</text>
</comment>
<keyword evidence="2" id="KW-1185">Reference proteome</keyword>
<accession>A0A4E0QWX5</accession>
<evidence type="ECO:0008006" key="3">
    <source>
        <dbReference type="Google" id="ProtNLM"/>
    </source>
</evidence>
<sequence length="98" mass="11509">MDNSFRFKGITFLWNVQKAQINIQKHGVSFEQACEVFFDPFIRVVDASTEDEARDAVIGVNSNGKHLFVVHIQLEEDCFRIISARPVTKKERYYYENY</sequence>
<name>A0A4E0QWX5_9GAMM</name>